<name>J9DJG0_EDHAE</name>
<dbReference type="EMBL" id="AFBI03000144">
    <property type="protein sequence ID" value="EJW01512.1"/>
    <property type="molecule type" value="Genomic_DNA"/>
</dbReference>
<comment type="caution">
    <text evidence="2">The sequence shown here is derived from an EMBL/GenBank/DDBJ whole genome shotgun (WGS) entry which is preliminary data.</text>
</comment>
<reference evidence="2 3" key="1">
    <citation type="submission" date="2011-08" db="EMBL/GenBank/DDBJ databases">
        <authorList>
            <person name="Liu Z.J."/>
            <person name="Shi F.L."/>
            <person name="Lu J.Q."/>
            <person name="Li M."/>
            <person name="Wang Z.L."/>
        </authorList>
    </citation>
    <scope>NUCLEOTIDE SEQUENCE [LARGE SCALE GENOMIC DNA]</scope>
    <source>
        <strain evidence="2 3">USNM 41457</strain>
    </source>
</reference>
<organism evidence="2 3">
    <name type="scientific">Edhazardia aedis (strain USNM 41457)</name>
    <name type="common">Microsporidian parasite</name>
    <dbReference type="NCBI Taxonomy" id="1003232"/>
    <lineage>
        <taxon>Eukaryota</taxon>
        <taxon>Fungi</taxon>
        <taxon>Fungi incertae sedis</taxon>
        <taxon>Microsporidia</taxon>
        <taxon>Edhazardia</taxon>
    </lineage>
</organism>
<keyword evidence="3" id="KW-1185">Reference proteome</keyword>
<evidence type="ECO:0000256" key="1">
    <source>
        <dbReference type="SAM" id="SignalP"/>
    </source>
</evidence>
<keyword evidence="1" id="KW-0732">Signal</keyword>
<proteinExistence type="predicted"/>
<dbReference type="InParanoid" id="J9DJG0"/>
<feature type="signal peptide" evidence="1">
    <location>
        <begin position="1"/>
        <end position="18"/>
    </location>
</feature>
<evidence type="ECO:0000313" key="3">
    <source>
        <dbReference type="Proteomes" id="UP000003163"/>
    </source>
</evidence>
<reference evidence="3" key="2">
    <citation type="submission" date="2015-07" db="EMBL/GenBank/DDBJ databases">
        <title>Contrasting host-pathogen interactions and genome evolution in two generalist and specialist microsporidian pathogens of mosquitoes.</title>
        <authorList>
            <consortium name="The Broad Institute Genomics Platform"/>
            <consortium name="The Broad Institute Genome Sequencing Center for Infectious Disease"/>
            <person name="Cuomo C.A."/>
            <person name="Sanscrainte N.D."/>
            <person name="Goldberg J.M."/>
            <person name="Heiman D."/>
            <person name="Young S."/>
            <person name="Zeng Q."/>
            <person name="Becnel J.J."/>
            <person name="Birren B.W."/>
        </authorList>
    </citation>
    <scope>NUCLEOTIDE SEQUENCE [LARGE SCALE GENOMIC DNA]</scope>
    <source>
        <strain evidence="3">USNM 41457</strain>
    </source>
</reference>
<evidence type="ECO:0000313" key="2">
    <source>
        <dbReference type="EMBL" id="EJW01512.1"/>
    </source>
</evidence>
<dbReference type="HOGENOM" id="CLU_1081938_0_0_1"/>
<gene>
    <name evidence="2" type="ORF">EDEG_03905</name>
</gene>
<dbReference type="VEuPathDB" id="MicrosporidiaDB:EDEG_03905"/>
<evidence type="ECO:0008006" key="4">
    <source>
        <dbReference type="Google" id="ProtNLM"/>
    </source>
</evidence>
<protein>
    <recommendedName>
        <fullName evidence="4">Secreted protein</fullName>
    </recommendedName>
</protein>
<dbReference type="AlphaFoldDB" id="J9DJG0"/>
<accession>J9DJG0</accession>
<feature type="chain" id="PRO_5003821666" description="Secreted protein" evidence="1">
    <location>
        <begin position="19"/>
        <end position="257"/>
    </location>
</feature>
<dbReference type="Proteomes" id="UP000003163">
    <property type="component" value="Unassembled WGS sequence"/>
</dbReference>
<sequence>MFLLISIYYLFSISASDAKALNVICLKEDQEINPKKSDTLPLEEHINVIETRLHKIDRILHELKTSCDVFQKFTEYHLKRCLLFRENFALSLAESLANFFVEVEEVTNLLHYFIVKLGKIQINIRDTLIKQKESVKNQPEVKSFMNLTENILDKDRDYKKAEYQIYSIETLLLCQKKVFRYQNFIGSIFKLAQGYKHNVKRILEEINNEKINSKEYLVCEKEAYILLEQFMIDLNNKQVLSDELSFLESHSWCSPIE</sequence>